<accession>A0A3M8DTN3</accession>
<comment type="caution">
    <text evidence="6">The sequence shown here is derived from an EMBL/GenBank/DDBJ whole genome shotgun (WGS) entry which is preliminary data.</text>
</comment>
<dbReference type="Gene3D" id="1.10.10.10">
    <property type="entry name" value="Winged helix-like DNA-binding domain superfamily/Winged helix DNA-binding domain"/>
    <property type="match status" value="1"/>
</dbReference>
<dbReference type="RefSeq" id="WP_122916834.1">
    <property type="nucleotide sequence ID" value="NZ_RHHQ01000005.1"/>
</dbReference>
<dbReference type="InterPro" id="IPR050707">
    <property type="entry name" value="HTH_MetabolicPath_Reg"/>
</dbReference>
<dbReference type="GO" id="GO:0003700">
    <property type="term" value="F:DNA-binding transcription factor activity"/>
    <property type="evidence" value="ECO:0007669"/>
    <property type="project" value="TreeGrafter"/>
</dbReference>
<evidence type="ECO:0000256" key="1">
    <source>
        <dbReference type="ARBA" id="ARBA00023015"/>
    </source>
</evidence>
<feature type="domain" description="HTH iclR-type" evidence="4">
    <location>
        <begin position="2"/>
        <end position="66"/>
    </location>
</feature>
<keyword evidence="7" id="KW-1185">Reference proteome</keyword>
<dbReference type="Pfam" id="PF01614">
    <property type="entry name" value="IclR_C"/>
    <property type="match status" value="1"/>
</dbReference>
<dbReference type="PANTHER" id="PTHR30136:SF24">
    <property type="entry name" value="HTH-TYPE TRANSCRIPTIONAL REPRESSOR ALLR"/>
    <property type="match status" value="1"/>
</dbReference>
<evidence type="ECO:0000256" key="3">
    <source>
        <dbReference type="ARBA" id="ARBA00023163"/>
    </source>
</evidence>
<sequence>MVQSIDRAMQIVQALISDETKLHWSISDLAEKTKLPISTVHRLISTLIQHGLVEQVAETKQYKAGHLWMEIGLRLLENVDYRVVARPIMEALALEVKESTYLNIPHGTDAIIIERVDSPLKVRIIDNLGIRIPLHIGAGNKTILANFEEREMTATIETLIPTQEKRQELRNQLLDIKQHGYAISYGERTEGTASIAAPIIGYGHKVVGALSIGVLSYQITDERLAYLIEKVKDAAQLISQKIGKTP</sequence>
<reference evidence="6 7" key="1">
    <citation type="submission" date="2018-10" db="EMBL/GenBank/DDBJ databases">
        <title>Phylogenomics of Brevibacillus.</title>
        <authorList>
            <person name="Dunlap C."/>
        </authorList>
    </citation>
    <scope>NUCLEOTIDE SEQUENCE [LARGE SCALE GENOMIC DNA]</scope>
    <source>
        <strain evidence="6 7">JCM 15716</strain>
    </source>
</reference>
<protein>
    <submittedName>
        <fullName evidence="6">IclR family transcriptional regulator</fullName>
    </submittedName>
</protein>
<dbReference type="SUPFAM" id="SSF55781">
    <property type="entry name" value="GAF domain-like"/>
    <property type="match status" value="1"/>
</dbReference>
<dbReference type="SMART" id="SM00346">
    <property type="entry name" value="HTH_ICLR"/>
    <property type="match status" value="1"/>
</dbReference>
<dbReference type="PROSITE" id="PS51077">
    <property type="entry name" value="HTH_ICLR"/>
    <property type="match status" value="1"/>
</dbReference>
<keyword evidence="1" id="KW-0805">Transcription regulation</keyword>
<gene>
    <name evidence="6" type="ORF">EDM56_05220</name>
</gene>
<dbReference type="InterPro" id="IPR036390">
    <property type="entry name" value="WH_DNA-bd_sf"/>
</dbReference>
<feature type="domain" description="IclR-ED" evidence="5">
    <location>
        <begin position="67"/>
        <end position="244"/>
    </location>
</feature>
<dbReference type="SUPFAM" id="SSF46785">
    <property type="entry name" value="Winged helix' DNA-binding domain"/>
    <property type="match status" value="1"/>
</dbReference>
<dbReference type="InterPro" id="IPR036388">
    <property type="entry name" value="WH-like_DNA-bd_sf"/>
</dbReference>
<evidence type="ECO:0000259" key="4">
    <source>
        <dbReference type="PROSITE" id="PS51077"/>
    </source>
</evidence>
<dbReference type="Pfam" id="PF09339">
    <property type="entry name" value="HTH_IclR"/>
    <property type="match status" value="1"/>
</dbReference>
<dbReference type="OrthoDB" id="9791752at2"/>
<dbReference type="InterPro" id="IPR014757">
    <property type="entry name" value="Tscrpt_reg_IclR_C"/>
</dbReference>
<organism evidence="6 7">
    <name type="scientific">Brevibacillus fluminis</name>
    <dbReference type="NCBI Taxonomy" id="511487"/>
    <lineage>
        <taxon>Bacteria</taxon>
        <taxon>Bacillati</taxon>
        <taxon>Bacillota</taxon>
        <taxon>Bacilli</taxon>
        <taxon>Bacillales</taxon>
        <taxon>Paenibacillaceae</taxon>
        <taxon>Brevibacillus</taxon>
    </lineage>
</organism>
<evidence type="ECO:0000313" key="6">
    <source>
        <dbReference type="EMBL" id="RNB91442.1"/>
    </source>
</evidence>
<dbReference type="InterPro" id="IPR029016">
    <property type="entry name" value="GAF-like_dom_sf"/>
</dbReference>
<dbReference type="GO" id="GO:0045892">
    <property type="term" value="P:negative regulation of DNA-templated transcription"/>
    <property type="evidence" value="ECO:0007669"/>
    <property type="project" value="TreeGrafter"/>
</dbReference>
<dbReference type="PANTHER" id="PTHR30136">
    <property type="entry name" value="HELIX-TURN-HELIX TRANSCRIPTIONAL REGULATOR, ICLR FAMILY"/>
    <property type="match status" value="1"/>
</dbReference>
<dbReference type="EMBL" id="RHHQ01000005">
    <property type="protein sequence ID" value="RNB91442.1"/>
    <property type="molecule type" value="Genomic_DNA"/>
</dbReference>
<keyword evidence="2" id="KW-0238">DNA-binding</keyword>
<dbReference type="Gene3D" id="3.30.450.40">
    <property type="match status" value="1"/>
</dbReference>
<name>A0A3M8DTN3_9BACL</name>
<dbReference type="GO" id="GO:0003677">
    <property type="term" value="F:DNA binding"/>
    <property type="evidence" value="ECO:0007669"/>
    <property type="project" value="UniProtKB-KW"/>
</dbReference>
<keyword evidence="3" id="KW-0804">Transcription</keyword>
<evidence type="ECO:0000259" key="5">
    <source>
        <dbReference type="PROSITE" id="PS51078"/>
    </source>
</evidence>
<evidence type="ECO:0000313" key="7">
    <source>
        <dbReference type="Proteomes" id="UP000271031"/>
    </source>
</evidence>
<dbReference type="Proteomes" id="UP000271031">
    <property type="component" value="Unassembled WGS sequence"/>
</dbReference>
<dbReference type="PROSITE" id="PS51078">
    <property type="entry name" value="ICLR_ED"/>
    <property type="match status" value="1"/>
</dbReference>
<dbReference type="AlphaFoldDB" id="A0A3M8DTN3"/>
<proteinExistence type="predicted"/>
<dbReference type="InterPro" id="IPR005471">
    <property type="entry name" value="Tscrpt_reg_IclR_N"/>
</dbReference>
<evidence type="ECO:0000256" key="2">
    <source>
        <dbReference type="ARBA" id="ARBA00023125"/>
    </source>
</evidence>